<evidence type="ECO:0000256" key="1">
    <source>
        <dbReference type="SAM" id="MobiDB-lite"/>
    </source>
</evidence>
<evidence type="ECO:0000313" key="3">
    <source>
        <dbReference type="Proteomes" id="UP000636661"/>
    </source>
</evidence>
<sequence>MGQVAEVDKGARVQVADLDKGSRANPAAPGERVPVRAPGAVDIAVRTTVASIVIRCAPEWSPPGGAHRVDSTQ</sequence>
<organism evidence="2 3">
    <name type="scientific">Streptomyces lavendofoliae</name>
    <dbReference type="NCBI Taxonomy" id="67314"/>
    <lineage>
        <taxon>Bacteria</taxon>
        <taxon>Bacillati</taxon>
        <taxon>Actinomycetota</taxon>
        <taxon>Actinomycetes</taxon>
        <taxon>Kitasatosporales</taxon>
        <taxon>Streptomycetaceae</taxon>
        <taxon>Streptomyces</taxon>
    </lineage>
</organism>
<accession>A0A918I3T1</accession>
<proteinExistence type="predicted"/>
<evidence type="ECO:0000313" key="2">
    <source>
        <dbReference type="EMBL" id="GGU68228.1"/>
    </source>
</evidence>
<feature type="compositionally biased region" description="Basic and acidic residues" evidence="1">
    <location>
        <begin position="1"/>
        <end position="22"/>
    </location>
</feature>
<dbReference type="EMBL" id="BMTP01000035">
    <property type="protein sequence ID" value="GGU68228.1"/>
    <property type="molecule type" value="Genomic_DNA"/>
</dbReference>
<gene>
    <name evidence="2" type="ORF">GCM10010274_65750</name>
</gene>
<keyword evidence="3" id="KW-1185">Reference proteome</keyword>
<reference evidence="2" key="1">
    <citation type="journal article" date="2014" name="Int. J. Syst. Evol. Microbiol.">
        <title>Complete genome sequence of Corynebacterium casei LMG S-19264T (=DSM 44701T), isolated from a smear-ripened cheese.</title>
        <authorList>
            <consortium name="US DOE Joint Genome Institute (JGI-PGF)"/>
            <person name="Walter F."/>
            <person name="Albersmeier A."/>
            <person name="Kalinowski J."/>
            <person name="Ruckert C."/>
        </authorList>
    </citation>
    <scope>NUCLEOTIDE SEQUENCE</scope>
    <source>
        <strain evidence="2">JCM 4391</strain>
    </source>
</reference>
<dbReference type="Proteomes" id="UP000636661">
    <property type="component" value="Unassembled WGS sequence"/>
</dbReference>
<name>A0A918I3T1_9ACTN</name>
<dbReference type="AlphaFoldDB" id="A0A918I3T1"/>
<reference evidence="2" key="2">
    <citation type="submission" date="2020-09" db="EMBL/GenBank/DDBJ databases">
        <authorList>
            <person name="Sun Q."/>
            <person name="Ohkuma M."/>
        </authorList>
    </citation>
    <scope>NUCLEOTIDE SEQUENCE</scope>
    <source>
        <strain evidence="2">JCM 4391</strain>
    </source>
</reference>
<protein>
    <submittedName>
        <fullName evidence="2">Uncharacterized protein</fullName>
    </submittedName>
</protein>
<comment type="caution">
    <text evidence="2">The sequence shown here is derived from an EMBL/GenBank/DDBJ whole genome shotgun (WGS) entry which is preliminary data.</text>
</comment>
<feature type="region of interest" description="Disordered" evidence="1">
    <location>
        <begin position="1"/>
        <end position="34"/>
    </location>
</feature>